<dbReference type="InterPro" id="IPR051693">
    <property type="entry name" value="UPF0046_metallophosphoest"/>
</dbReference>
<dbReference type="eggNOG" id="KOG3947">
    <property type="taxonomic scope" value="Eukaryota"/>
</dbReference>
<dbReference type="HOGENOM" id="CLU_041441_2_1_1"/>
<dbReference type="CDD" id="cd07379">
    <property type="entry name" value="MPP_239FB"/>
    <property type="match status" value="1"/>
</dbReference>
<feature type="domain" description="Calcineurin-like phosphoesterase" evidence="1">
    <location>
        <begin position="8"/>
        <end position="244"/>
    </location>
</feature>
<dbReference type="Proteomes" id="UP000011761">
    <property type="component" value="Unassembled WGS sequence"/>
</dbReference>
<evidence type="ECO:0000313" key="3">
    <source>
        <dbReference type="Proteomes" id="UP000011761"/>
    </source>
</evidence>
<reference evidence="2 3" key="1">
    <citation type="journal article" date="2012" name="PLoS Pathog.">
        <title>Diverse lifestyles and strategies of plant pathogenesis encoded in the genomes of eighteen Dothideomycetes fungi.</title>
        <authorList>
            <person name="Ohm R.A."/>
            <person name="Feau N."/>
            <person name="Henrissat B."/>
            <person name="Schoch C.L."/>
            <person name="Horwitz B.A."/>
            <person name="Barry K.W."/>
            <person name="Condon B.J."/>
            <person name="Copeland A.C."/>
            <person name="Dhillon B."/>
            <person name="Glaser F."/>
            <person name="Hesse C.N."/>
            <person name="Kosti I."/>
            <person name="LaButti K."/>
            <person name="Lindquist E.A."/>
            <person name="Lucas S."/>
            <person name="Salamov A.A."/>
            <person name="Bradshaw R.E."/>
            <person name="Ciuffetti L."/>
            <person name="Hamelin R.C."/>
            <person name="Kema G.H.J."/>
            <person name="Lawrence C."/>
            <person name="Scott J.A."/>
            <person name="Spatafora J.W."/>
            <person name="Turgeon B.G."/>
            <person name="de Wit P.J.G.M."/>
            <person name="Zhong S."/>
            <person name="Goodwin S.B."/>
            <person name="Grigoriev I.V."/>
        </authorList>
    </citation>
    <scope>NUCLEOTIDE SEQUENCE [LARGE SCALE GENOMIC DNA]</scope>
    <source>
        <strain evidence="2 3">UAMH 10762</strain>
    </source>
</reference>
<dbReference type="GeneID" id="19107170"/>
<evidence type="ECO:0000259" key="1">
    <source>
        <dbReference type="Pfam" id="PF00149"/>
    </source>
</evidence>
<keyword evidence="3" id="KW-1185">Reference proteome</keyword>
<dbReference type="Gene3D" id="3.60.21.10">
    <property type="match status" value="1"/>
</dbReference>
<accession>M2N8B4</accession>
<dbReference type="OrthoDB" id="630188at2759"/>
<sequence>MTATVKTRLLIISDTHCAALRADDGSEKHPRPPFEAPLPSADVLIHCGDMTMTGEMDEYHQTLDMIREIDAPVKLVIAGNHDLSLDRDYIFNHLAKEGLIEEHAAFKVKQARDLWTASNGRAKTEGITFLDEGVHNIDLPNGAHLVAFASPYTPEFWDWAFPTERDEDRWNTPLASLSDAKNIAPYPVPGAAAAQSPIDVLITHGPSWDMLDRTVSGDLAGCPHLLRAVMRARPLVHCFGHIHEGWGAKVVSWAEDADEVISKDCLTEEWKHVRVDPNQVREQRAAYLDGTKLRKGRQTALINAAIMDVTYQPVNAPWLVDIELPRTESG</sequence>
<organism evidence="2 3">
    <name type="scientific">Baudoinia panamericana (strain UAMH 10762)</name>
    <name type="common">Angels' share fungus</name>
    <name type="synonym">Baudoinia compniacensis (strain UAMH 10762)</name>
    <dbReference type="NCBI Taxonomy" id="717646"/>
    <lineage>
        <taxon>Eukaryota</taxon>
        <taxon>Fungi</taxon>
        <taxon>Dikarya</taxon>
        <taxon>Ascomycota</taxon>
        <taxon>Pezizomycotina</taxon>
        <taxon>Dothideomycetes</taxon>
        <taxon>Dothideomycetidae</taxon>
        <taxon>Mycosphaerellales</taxon>
        <taxon>Teratosphaeriaceae</taxon>
        <taxon>Baudoinia</taxon>
    </lineage>
</organism>
<dbReference type="EMBL" id="KB445557">
    <property type="protein sequence ID" value="EMC95045.1"/>
    <property type="molecule type" value="Genomic_DNA"/>
</dbReference>
<dbReference type="RefSeq" id="XP_007677694.1">
    <property type="nucleotide sequence ID" value="XM_007679504.1"/>
</dbReference>
<evidence type="ECO:0000313" key="2">
    <source>
        <dbReference type="EMBL" id="EMC95045.1"/>
    </source>
</evidence>
<dbReference type="PANTHER" id="PTHR12905">
    <property type="entry name" value="METALLOPHOSPHOESTERASE"/>
    <property type="match status" value="1"/>
</dbReference>
<name>M2N8B4_BAUPA</name>
<dbReference type="KEGG" id="bcom:BAUCODRAFT_110250"/>
<dbReference type="InterPro" id="IPR004843">
    <property type="entry name" value="Calcineurin-like_PHP"/>
</dbReference>
<gene>
    <name evidence="2" type="ORF">BAUCODRAFT_110250</name>
</gene>
<proteinExistence type="predicted"/>
<dbReference type="GO" id="GO:0016787">
    <property type="term" value="F:hydrolase activity"/>
    <property type="evidence" value="ECO:0007669"/>
    <property type="project" value="InterPro"/>
</dbReference>
<dbReference type="AlphaFoldDB" id="M2N8B4"/>
<protein>
    <recommendedName>
        <fullName evidence="1">Calcineurin-like phosphoesterase domain-containing protein</fullName>
    </recommendedName>
</protein>
<dbReference type="Pfam" id="PF00149">
    <property type="entry name" value="Metallophos"/>
    <property type="match status" value="1"/>
</dbReference>
<dbReference type="OMA" id="IKTRICM"/>
<dbReference type="InterPro" id="IPR029052">
    <property type="entry name" value="Metallo-depent_PP-like"/>
</dbReference>
<dbReference type="PANTHER" id="PTHR12905:SF0">
    <property type="entry name" value="CALCINEURIN-LIKE PHOSPHOESTERASE DOMAIN-CONTAINING PROTEIN"/>
    <property type="match status" value="1"/>
</dbReference>
<dbReference type="SUPFAM" id="SSF56300">
    <property type="entry name" value="Metallo-dependent phosphatases"/>
    <property type="match status" value="1"/>
</dbReference>